<dbReference type="Proteomes" id="UP000539175">
    <property type="component" value="Unassembled WGS sequence"/>
</dbReference>
<feature type="signal peptide" evidence="2">
    <location>
        <begin position="1"/>
        <end position="27"/>
    </location>
</feature>
<dbReference type="CDD" id="cd16282">
    <property type="entry name" value="metallo-hydrolase-like_MBL-fold"/>
    <property type="match status" value="1"/>
</dbReference>
<dbReference type="InterPro" id="IPR001279">
    <property type="entry name" value="Metallo-B-lactamas"/>
</dbReference>
<dbReference type="NCBIfam" id="TIGR04559">
    <property type="entry name" value="SoxH_rel_PQQ_2"/>
    <property type="match status" value="1"/>
</dbReference>
<keyword evidence="5" id="KW-1185">Reference proteome</keyword>
<evidence type="ECO:0000313" key="4">
    <source>
        <dbReference type="EMBL" id="MBB6253690.1"/>
    </source>
</evidence>
<evidence type="ECO:0000313" key="5">
    <source>
        <dbReference type="Proteomes" id="UP000539175"/>
    </source>
</evidence>
<dbReference type="RefSeq" id="WP_184804754.1">
    <property type="nucleotide sequence ID" value="NZ_JACIIZ010000013.1"/>
</dbReference>
<protein>
    <submittedName>
        <fullName evidence="4">Quinoprotein relay system zinc metallohydrolase 2</fullName>
    </submittedName>
</protein>
<comment type="caution">
    <text evidence="4">The sequence shown here is derived from an EMBL/GenBank/DDBJ whole genome shotgun (WGS) entry which is preliminary data.</text>
</comment>
<dbReference type="Gene3D" id="3.60.15.10">
    <property type="entry name" value="Ribonuclease Z/Hydroxyacylglutathione hydrolase-like"/>
    <property type="match status" value="1"/>
</dbReference>
<evidence type="ECO:0000259" key="3">
    <source>
        <dbReference type="SMART" id="SM00849"/>
    </source>
</evidence>
<dbReference type="SUPFAM" id="SSF56281">
    <property type="entry name" value="Metallo-hydrolase/oxidoreductase"/>
    <property type="match status" value="1"/>
</dbReference>
<sequence>MARRTLIRGLCLALMLACLGPAARSRAAPGTGADGGDYVRMVAPGVYVRPGLVQDATAANRDAIANIGFIVGRDAVAVIDPGGSAADGAQLRAVIRSYSPLPIRYLIYTHVHPDHVLGAVAFAQDHPVVVAHARFAAAWGERGAFYRQGLARILGGDAARAGDALPPTQAVGDATDVDLGGRVLHLLACGAAHTDSDLAIYDDQTRTLWAGDLLFQDHVPVLDGSLSGWLKTLAQLKALPAVRAVPGHGPVQVPWPAGVADEERYLTTLARDAHALLARGGDIDGAAAIIGQSEKGRWRLFDAYNGRNAITAFKQLEWEDTP</sequence>
<name>A0A7X0B2U7_9PROT</name>
<gene>
    <name evidence="4" type="ORF">FHS74_004266</name>
</gene>
<keyword evidence="2" id="KW-0732">Signal</keyword>
<dbReference type="GO" id="GO:0016787">
    <property type="term" value="F:hydrolase activity"/>
    <property type="evidence" value="ECO:0007669"/>
    <property type="project" value="UniProtKB-KW"/>
</dbReference>
<dbReference type="PANTHER" id="PTHR42951:SF4">
    <property type="entry name" value="ACYL-COENZYME A THIOESTERASE MBLAC2"/>
    <property type="match status" value="1"/>
</dbReference>
<comment type="similarity">
    <text evidence="1">Belongs to the metallo-beta-lactamase superfamily. Class-B beta-lactamase family.</text>
</comment>
<dbReference type="Pfam" id="PF00753">
    <property type="entry name" value="Lactamase_B"/>
    <property type="match status" value="1"/>
</dbReference>
<organism evidence="4 5">
    <name type="scientific">Nitrospirillum iridis</name>
    <dbReference type="NCBI Taxonomy" id="765888"/>
    <lineage>
        <taxon>Bacteria</taxon>
        <taxon>Pseudomonadati</taxon>
        <taxon>Pseudomonadota</taxon>
        <taxon>Alphaproteobacteria</taxon>
        <taxon>Rhodospirillales</taxon>
        <taxon>Azospirillaceae</taxon>
        <taxon>Nitrospirillum</taxon>
    </lineage>
</organism>
<dbReference type="InterPro" id="IPR036866">
    <property type="entry name" value="RibonucZ/Hydroxyglut_hydro"/>
</dbReference>
<feature type="chain" id="PRO_5030802702" evidence="2">
    <location>
        <begin position="28"/>
        <end position="322"/>
    </location>
</feature>
<reference evidence="4 5" key="1">
    <citation type="submission" date="2020-08" db="EMBL/GenBank/DDBJ databases">
        <title>Genomic Encyclopedia of Type Strains, Phase IV (KMG-IV): sequencing the most valuable type-strain genomes for metagenomic binning, comparative biology and taxonomic classification.</title>
        <authorList>
            <person name="Goeker M."/>
        </authorList>
    </citation>
    <scope>NUCLEOTIDE SEQUENCE [LARGE SCALE GENOMIC DNA]</scope>
    <source>
        <strain evidence="4 5">DSM 22198</strain>
    </source>
</reference>
<keyword evidence="4" id="KW-0378">Hydrolase</keyword>
<evidence type="ECO:0000256" key="1">
    <source>
        <dbReference type="ARBA" id="ARBA00005250"/>
    </source>
</evidence>
<dbReference type="GO" id="GO:0017001">
    <property type="term" value="P:antibiotic catabolic process"/>
    <property type="evidence" value="ECO:0007669"/>
    <property type="project" value="UniProtKB-ARBA"/>
</dbReference>
<proteinExistence type="inferred from homology"/>
<dbReference type="AlphaFoldDB" id="A0A7X0B2U7"/>
<accession>A0A7X0B2U7</accession>
<dbReference type="InterPro" id="IPR050855">
    <property type="entry name" value="NDM-1-like"/>
</dbReference>
<dbReference type="EMBL" id="JACIIZ010000013">
    <property type="protein sequence ID" value="MBB6253690.1"/>
    <property type="molecule type" value="Genomic_DNA"/>
</dbReference>
<dbReference type="SMART" id="SM00849">
    <property type="entry name" value="Lactamase_B"/>
    <property type="match status" value="1"/>
</dbReference>
<evidence type="ECO:0000256" key="2">
    <source>
        <dbReference type="SAM" id="SignalP"/>
    </source>
</evidence>
<dbReference type="InterPro" id="IPR030829">
    <property type="entry name" value="SoxH-rel_PQQ_2"/>
</dbReference>
<dbReference type="PANTHER" id="PTHR42951">
    <property type="entry name" value="METALLO-BETA-LACTAMASE DOMAIN-CONTAINING"/>
    <property type="match status" value="1"/>
</dbReference>
<feature type="domain" description="Metallo-beta-lactamase" evidence="3">
    <location>
        <begin position="64"/>
        <end position="248"/>
    </location>
</feature>